<evidence type="ECO:0000256" key="2">
    <source>
        <dbReference type="ARBA" id="ARBA00022448"/>
    </source>
</evidence>
<dbReference type="InterPro" id="IPR036259">
    <property type="entry name" value="MFS_trans_sf"/>
</dbReference>
<keyword evidence="6 8" id="KW-1133">Transmembrane helix</keyword>
<evidence type="ECO:0000256" key="7">
    <source>
        <dbReference type="ARBA" id="ARBA00023136"/>
    </source>
</evidence>
<evidence type="ECO:0000313" key="10">
    <source>
        <dbReference type="Proteomes" id="UP000824175"/>
    </source>
</evidence>
<evidence type="ECO:0000256" key="4">
    <source>
        <dbReference type="ARBA" id="ARBA00022519"/>
    </source>
</evidence>
<evidence type="ECO:0000256" key="6">
    <source>
        <dbReference type="ARBA" id="ARBA00022989"/>
    </source>
</evidence>
<dbReference type="GO" id="GO:0005886">
    <property type="term" value="C:plasma membrane"/>
    <property type="evidence" value="ECO:0007669"/>
    <property type="project" value="UniProtKB-SubCell"/>
</dbReference>
<keyword evidence="4" id="KW-0997">Cell inner membrane</keyword>
<feature type="transmembrane region" description="Helical" evidence="8">
    <location>
        <begin position="369"/>
        <end position="389"/>
    </location>
</feature>
<dbReference type="PANTHER" id="PTHR23522:SF10">
    <property type="entry name" value="3-PHENYLPROPIONIC ACID TRANSPORTER-RELATED"/>
    <property type="match status" value="1"/>
</dbReference>
<keyword evidence="2" id="KW-0813">Transport</keyword>
<evidence type="ECO:0000256" key="5">
    <source>
        <dbReference type="ARBA" id="ARBA00022692"/>
    </source>
</evidence>
<dbReference type="InterPro" id="IPR011701">
    <property type="entry name" value="MFS"/>
</dbReference>
<evidence type="ECO:0000256" key="1">
    <source>
        <dbReference type="ARBA" id="ARBA00004429"/>
    </source>
</evidence>
<accession>A0A9D1HMQ4</accession>
<evidence type="ECO:0000256" key="8">
    <source>
        <dbReference type="SAM" id="Phobius"/>
    </source>
</evidence>
<evidence type="ECO:0000256" key="3">
    <source>
        <dbReference type="ARBA" id="ARBA00022475"/>
    </source>
</evidence>
<gene>
    <name evidence="9" type="ORF">IAD15_04350</name>
</gene>
<dbReference type="GO" id="GO:0030395">
    <property type="term" value="F:lactose binding"/>
    <property type="evidence" value="ECO:0007669"/>
    <property type="project" value="TreeGrafter"/>
</dbReference>
<feature type="transmembrane region" description="Helical" evidence="8">
    <location>
        <begin position="247"/>
        <end position="267"/>
    </location>
</feature>
<sequence length="399" mass="44468">MENVIYRVSNNAVFRRYQNSYLSYFLMYNFYYLSWALFSALISVYLMDQGFLASQVSLVVSSSYLTSLVTQPLIGKWNDRYDIRKTNAILLLIAAAGGILFMLSHSLWSITISYSLVLMMLNGVNPVMEKLATASPYQYGKIRIWGTIGYALGSQLAGLLYDRISPSSIFIAFIFTMLLCVIGLVGTKPNLQTSQKVETGEKTKITDVLKNKKFLYYLGICSIFYGITIMSSTFIPTMLTDKGLNVNVASTILSIAVFCEAPLVLFSGKFMDRISNKQLMMIAIGIVCLQCAVYGFNLPMPFIILVTFIAKHPAGMLFIMINLKVVNTLISEKQQITALAIVTTLKNLVGILFQNVAGQILDASSYTTLYLISLGCMLICLLLVICFKIDSGNDKKLFR</sequence>
<comment type="caution">
    <text evidence="9">The sequence shown here is derived from an EMBL/GenBank/DDBJ whole genome shotgun (WGS) entry which is preliminary data.</text>
</comment>
<dbReference type="Proteomes" id="UP000824175">
    <property type="component" value="Unassembled WGS sequence"/>
</dbReference>
<feature type="transmembrane region" description="Helical" evidence="8">
    <location>
        <begin position="167"/>
        <end position="186"/>
    </location>
</feature>
<feature type="transmembrane region" description="Helical" evidence="8">
    <location>
        <begin position="279"/>
        <end position="296"/>
    </location>
</feature>
<keyword evidence="3" id="KW-1003">Cell membrane</keyword>
<feature type="transmembrane region" description="Helical" evidence="8">
    <location>
        <begin position="302"/>
        <end position="323"/>
    </location>
</feature>
<feature type="transmembrane region" description="Helical" evidence="8">
    <location>
        <begin position="86"/>
        <end position="104"/>
    </location>
</feature>
<proteinExistence type="predicted"/>
<reference evidence="9" key="1">
    <citation type="submission" date="2020-10" db="EMBL/GenBank/DDBJ databases">
        <authorList>
            <person name="Gilroy R."/>
        </authorList>
    </citation>
    <scope>NUCLEOTIDE SEQUENCE</scope>
    <source>
        <strain evidence="9">CHK195-11698</strain>
    </source>
</reference>
<organism evidence="9 10">
    <name type="scientific">Candidatus Fimiplasma intestinipullorum</name>
    <dbReference type="NCBI Taxonomy" id="2840825"/>
    <lineage>
        <taxon>Bacteria</taxon>
        <taxon>Bacillati</taxon>
        <taxon>Bacillota</taxon>
        <taxon>Clostridia</taxon>
        <taxon>Eubacteriales</taxon>
        <taxon>Candidatus Fimiplasma</taxon>
    </lineage>
</organism>
<dbReference type="Pfam" id="PF07690">
    <property type="entry name" value="MFS_1"/>
    <property type="match status" value="1"/>
</dbReference>
<dbReference type="SUPFAM" id="SSF103473">
    <property type="entry name" value="MFS general substrate transporter"/>
    <property type="match status" value="1"/>
</dbReference>
<feature type="transmembrane region" description="Helical" evidence="8">
    <location>
        <begin position="52"/>
        <end position="74"/>
    </location>
</feature>
<comment type="subcellular location">
    <subcellularLocation>
        <location evidence="1">Cell inner membrane</location>
        <topology evidence="1">Multi-pass membrane protein</topology>
    </subcellularLocation>
</comment>
<dbReference type="PANTHER" id="PTHR23522">
    <property type="entry name" value="BLL5896 PROTEIN"/>
    <property type="match status" value="1"/>
</dbReference>
<feature type="transmembrane region" description="Helical" evidence="8">
    <location>
        <begin position="214"/>
        <end position="235"/>
    </location>
</feature>
<evidence type="ECO:0000313" key="9">
    <source>
        <dbReference type="EMBL" id="HIU13281.1"/>
    </source>
</evidence>
<name>A0A9D1HMQ4_9FIRM</name>
<dbReference type="Gene3D" id="1.20.1250.20">
    <property type="entry name" value="MFS general substrate transporter like domains"/>
    <property type="match status" value="2"/>
</dbReference>
<feature type="transmembrane region" description="Helical" evidence="8">
    <location>
        <begin position="335"/>
        <end position="357"/>
    </location>
</feature>
<keyword evidence="5 8" id="KW-0812">Transmembrane</keyword>
<protein>
    <submittedName>
        <fullName evidence="9">MFS transporter</fullName>
    </submittedName>
</protein>
<dbReference type="GO" id="GO:0015528">
    <property type="term" value="F:lactose:proton symporter activity"/>
    <property type="evidence" value="ECO:0007669"/>
    <property type="project" value="TreeGrafter"/>
</dbReference>
<dbReference type="AlphaFoldDB" id="A0A9D1HMQ4"/>
<feature type="transmembrane region" description="Helical" evidence="8">
    <location>
        <begin position="21"/>
        <end position="46"/>
    </location>
</feature>
<dbReference type="EMBL" id="DVMJ01000035">
    <property type="protein sequence ID" value="HIU13281.1"/>
    <property type="molecule type" value="Genomic_DNA"/>
</dbReference>
<keyword evidence="7 8" id="KW-0472">Membrane</keyword>
<reference evidence="9" key="2">
    <citation type="journal article" date="2021" name="PeerJ">
        <title>Extensive microbial diversity within the chicken gut microbiome revealed by metagenomics and culture.</title>
        <authorList>
            <person name="Gilroy R."/>
            <person name="Ravi A."/>
            <person name="Getino M."/>
            <person name="Pursley I."/>
            <person name="Horton D.L."/>
            <person name="Alikhan N.F."/>
            <person name="Baker D."/>
            <person name="Gharbi K."/>
            <person name="Hall N."/>
            <person name="Watson M."/>
            <person name="Adriaenssens E.M."/>
            <person name="Foster-Nyarko E."/>
            <person name="Jarju S."/>
            <person name="Secka A."/>
            <person name="Antonio M."/>
            <person name="Oren A."/>
            <person name="Chaudhuri R.R."/>
            <person name="La Ragione R."/>
            <person name="Hildebrand F."/>
            <person name="Pallen M.J."/>
        </authorList>
    </citation>
    <scope>NUCLEOTIDE SEQUENCE</scope>
    <source>
        <strain evidence="9">CHK195-11698</strain>
    </source>
</reference>